<dbReference type="EMBL" id="LT629799">
    <property type="protein sequence ID" value="SDU86988.1"/>
    <property type="molecule type" value="Genomic_DNA"/>
</dbReference>
<dbReference type="InterPro" id="IPR003737">
    <property type="entry name" value="GlcNAc_PI_deacetylase-related"/>
</dbReference>
<dbReference type="AlphaFoldDB" id="A0A1H2M225"/>
<dbReference type="OrthoDB" id="3514174at2"/>
<dbReference type="InterPro" id="IPR024078">
    <property type="entry name" value="LmbE-like_dom_sf"/>
</dbReference>
<protein>
    <submittedName>
        <fullName evidence="2">N-acetylglucosaminyl deacetylase, LmbE family</fullName>
    </submittedName>
</protein>
<dbReference type="STRING" id="546874.SAMN04488544_1229"/>
<proteinExistence type="predicted"/>
<dbReference type="Gene3D" id="3.40.50.10320">
    <property type="entry name" value="LmbE-like"/>
    <property type="match status" value="1"/>
</dbReference>
<gene>
    <name evidence="2" type="ORF">SAMN04488544_1229</name>
</gene>
<dbReference type="PANTHER" id="PTHR12993:SF28">
    <property type="entry name" value="LMBE FAMILY PROTEIN"/>
    <property type="match status" value="1"/>
</dbReference>
<dbReference type="PANTHER" id="PTHR12993">
    <property type="entry name" value="N-ACETYLGLUCOSAMINYL-PHOSPHATIDYLINOSITOL DE-N-ACETYLASE-RELATED"/>
    <property type="match status" value="1"/>
</dbReference>
<evidence type="ECO:0000313" key="3">
    <source>
        <dbReference type="Proteomes" id="UP000198825"/>
    </source>
</evidence>
<dbReference type="Pfam" id="PF02585">
    <property type="entry name" value="PIG-L"/>
    <property type="match status" value="1"/>
</dbReference>
<keyword evidence="1" id="KW-0862">Zinc</keyword>
<dbReference type="RefSeq" id="WP_091073681.1">
    <property type="nucleotide sequence ID" value="NZ_LT629799.1"/>
</dbReference>
<dbReference type="SUPFAM" id="SSF102588">
    <property type="entry name" value="LmbE-like"/>
    <property type="match status" value="1"/>
</dbReference>
<dbReference type="GO" id="GO:0016811">
    <property type="term" value="F:hydrolase activity, acting on carbon-nitrogen (but not peptide) bonds, in linear amides"/>
    <property type="evidence" value="ECO:0007669"/>
    <property type="project" value="TreeGrafter"/>
</dbReference>
<sequence length="241" mass="26571">MLLEDVRTVLVVVAHCDDAEWMFGGTVARLVGQGAVVDYVVTTDGSSGGVDLDVSDAELAATRAHEQREAARVLGVRDVTFLGFHNDELTVTVALKRAIVREIRRTRPDLVLTLTPYRAMDAPMGWNHADHIATGEATLQAVYPEALMPRIHPGLLDEGLEPHEADEVWVPALADADRYVDVSAVVETKMDAVWCHRSQNGEANGDRGWMFAHHIAPPMVEAGDRIGVRHAERFRRVRVRG</sequence>
<dbReference type="GO" id="GO:0016137">
    <property type="term" value="P:glycoside metabolic process"/>
    <property type="evidence" value="ECO:0007669"/>
    <property type="project" value="UniProtKB-ARBA"/>
</dbReference>
<evidence type="ECO:0000256" key="1">
    <source>
        <dbReference type="ARBA" id="ARBA00022833"/>
    </source>
</evidence>
<keyword evidence="3" id="KW-1185">Reference proteome</keyword>
<organism evidence="2 3">
    <name type="scientific">Microlunatus sagamiharensis</name>
    <dbReference type="NCBI Taxonomy" id="546874"/>
    <lineage>
        <taxon>Bacteria</taxon>
        <taxon>Bacillati</taxon>
        <taxon>Actinomycetota</taxon>
        <taxon>Actinomycetes</taxon>
        <taxon>Propionibacteriales</taxon>
        <taxon>Propionibacteriaceae</taxon>
        <taxon>Microlunatus</taxon>
    </lineage>
</organism>
<name>A0A1H2M225_9ACTN</name>
<dbReference type="Proteomes" id="UP000198825">
    <property type="component" value="Chromosome I"/>
</dbReference>
<evidence type="ECO:0000313" key="2">
    <source>
        <dbReference type="EMBL" id="SDU86988.1"/>
    </source>
</evidence>
<accession>A0A1H2M225</accession>
<reference evidence="3" key="1">
    <citation type="submission" date="2016-10" db="EMBL/GenBank/DDBJ databases">
        <authorList>
            <person name="Varghese N."/>
            <person name="Submissions S."/>
        </authorList>
    </citation>
    <scope>NUCLEOTIDE SEQUENCE [LARGE SCALE GENOMIC DNA]</scope>
    <source>
        <strain evidence="3">DSM 21743</strain>
    </source>
</reference>